<dbReference type="EMBL" id="SLUN01000002">
    <property type="protein sequence ID" value="TCL76552.1"/>
    <property type="molecule type" value="Genomic_DNA"/>
</dbReference>
<evidence type="ECO:0000256" key="1">
    <source>
        <dbReference type="SAM" id="SignalP"/>
    </source>
</evidence>
<dbReference type="Proteomes" id="UP000295008">
    <property type="component" value="Unassembled WGS sequence"/>
</dbReference>
<evidence type="ECO:0000313" key="2">
    <source>
        <dbReference type="EMBL" id="TCL76552.1"/>
    </source>
</evidence>
<comment type="caution">
    <text evidence="2">The sequence shown here is derived from an EMBL/GenBank/DDBJ whole genome shotgun (WGS) entry which is preliminary data.</text>
</comment>
<accession>A0A4R1SD66</accession>
<dbReference type="PANTHER" id="PTHR43649">
    <property type="entry name" value="ARABINOSE-BINDING PROTEIN-RELATED"/>
    <property type="match status" value="1"/>
</dbReference>
<name>A0A4R1SD66_HYDET</name>
<protein>
    <submittedName>
        <fullName evidence="2">Carbohydrate ABC transporter substrate-binding protein (CUT1 family)</fullName>
    </submittedName>
</protein>
<dbReference type="PANTHER" id="PTHR43649:SF12">
    <property type="entry name" value="DIACETYLCHITOBIOSE BINDING PROTEIN DASA"/>
    <property type="match status" value="1"/>
</dbReference>
<dbReference type="AlphaFoldDB" id="A0A4R1SD66"/>
<dbReference type="SUPFAM" id="SSF53850">
    <property type="entry name" value="Periplasmic binding protein-like II"/>
    <property type="match status" value="1"/>
</dbReference>
<keyword evidence="1" id="KW-0732">Signal</keyword>
<organism evidence="2 3">
    <name type="scientific">Hydrogenispora ethanolica</name>
    <dbReference type="NCBI Taxonomy" id="1082276"/>
    <lineage>
        <taxon>Bacteria</taxon>
        <taxon>Bacillati</taxon>
        <taxon>Bacillota</taxon>
        <taxon>Hydrogenispora</taxon>
    </lineage>
</organism>
<evidence type="ECO:0000313" key="3">
    <source>
        <dbReference type="Proteomes" id="UP000295008"/>
    </source>
</evidence>
<feature type="chain" id="PRO_5020764294" evidence="1">
    <location>
        <begin position="28"/>
        <end position="435"/>
    </location>
</feature>
<proteinExistence type="predicted"/>
<keyword evidence="3" id="KW-1185">Reference proteome</keyword>
<dbReference type="RefSeq" id="WP_132012720.1">
    <property type="nucleotide sequence ID" value="NZ_SLUN01000002.1"/>
</dbReference>
<sequence length="435" mass="48211">MNFKHRSIWMFLVFMAASVMMSAGAGAAKKFDGVTLNVAMQDHNATKALVELLPGFEKATGIKVNIDQLPQSELAKKAEASFAAGADNYDVIMTLIVNVSRYARANWLAPLDSYIKKSPDANIKDFMPGFINVQKYNKKTYGLPFYGESSCLMYRKDLLSAAGVAVPQTMDELLAAAQKLTKGNTYGIVLKAGRGQASNGYLWPMFLRSYGGDYFDKKYRPIFNSKQGQKATQFFADLMKYSPPGSVNMGWNEVQVSMQQGQAAMTIDATNFAQVFEASDLSKVAGKIGYAPVPKGPAGRFPAIAVASLNITNFSKRKDAAWEFIKWATSAETQKAMAKSGSRSDVTRISVYKDPEYQRIYNWDNGNWYKVTQESMQMALPFYRPVNIPEWPSIGDAISIQVQSVFTKEKDVKKALNDAATEVQNALKEAGYYSR</sequence>
<gene>
    <name evidence="2" type="ORF">EDC14_1002311</name>
</gene>
<dbReference type="InterPro" id="IPR006059">
    <property type="entry name" value="SBP"/>
</dbReference>
<reference evidence="2 3" key="1">
    <citation type="submission" date="2019-03" db="EMBL/GenBank/DDBJ databases">
        <title>Genomic Encyclopedia of Type Strains, Phase IV (KMG-IV): sequencing the most valuable type-strain genomes for metagenomic binning, comparative biology and taxonomic classification.</title>
        <authorList>
            <person name="Goeker M."/>
        </authorList>
    </citation>
    <scope>NUCLEOTIDE SEQUENCE [LARGE SCALE GENOMIC DNA]</scope>
    <source>
        <strain evidence="2 3">LX-B</strain>
    </source>
</reference>
<dbReference type="Gene3D" id="3.40.190.10">
    <property type="entry name" value="Periplasmic binding protein-like II"/>
    <property type="match status" value="2"/>
</dbReference>
<dbReference type="OrthoDB" id="383712at2"/>
<dbReference type="Pfam" id="PF01547">
    <property type="entry name" value="SBP_bac_1"/>
    <property type="match status" value="1"/>
</dbReference>
<dbReference type="InterPro" id="IPR050490">
    <property type="entry name" value="Bact_solute-bd_prot1"/>
</dbReference>
<dbReference type="CDD" id="cd13585">
    <property type="entry name" value="PBP2_TMBP_like"/>
    <property type="match status" value="1"/>
</dbReference>
<feature type="signal peptide" evidence="1">
    <location>
        <begin position="1"/>
        <end position="27"/>
    </location>
</feature>